<comment type="similarity">
    <text evidence="2 9">Belongs to the peptidase M18 family.</text>
</comment>
<evidence type="ECO:0000313" key="12">
    <source>
        <dbReference type="Proteomes" id="UP000003806"/>
    </source>
</evidence>
<evidence type="ECO:0000256" key="5">
    <source>
        <dbReference type="ARBA" id="ARBA00022723"/>
    </source>
</evidence>
<dbReference type="Gene3D" id="3.40.630.10">
    <property type="entry name" value="Zn peptidases"/>
    <property type="match status" value="1"/>
</dbReference>
<dbReference type="PRINTS" id="PR00932">
    <property type="entry name" value="AMINO1PTASE"/>
</dbReference>
<dbReference type="InterPro" id="IPR023358">
    <property type="entry name" value="Peptidase_M18_dom2"/>
</dbReference>
<keyword evidence="7 9" id="KW-0862">Zinc</keyword>
<keyword evidence="3 9" id="KW-0031">Aminopeptidase</keyword>
<dbReference type="SUPFAM" id="SSF101821">
    <property type="entry name" value="Aminopeptidase/glucanase lid domain"/>
    <property type="match status" value="1"/>
</dbReference>
<dbReference type="GO" id="GO:0008270">
    <property type="term" value="F:zinc ion binding"/>
    <property type="evidence" value="ECO:0007669"/>
    <property type="project" value="InterPro"/>
</dbReference>
<dbReference type="RefSeq" id="WP_008521485.1">
    <property type="nucleotide sequence ID" value="NZ_CM001376.1"/>
</dbReference>
<sequence length="460" mass="49923">MGEEKKKDLMKGWARYDGSEKLEPRAKGLMDFVGRCKTEREVVRYLEEKAKSLGAAALEEGAPASPGSALYMNWKGRAFALVRVGRLPVSLGLNFIISHADAPRVDVKQRPLYEKDNIAMFDCHYYGGIKKYQWTNVPLALHGEIHRHGETLPVVVGEDAADPVFIFPDLEPHIDRNMNDRKASETVDAENLDAIVAHRPNDGEISAALSAVLKDRFGLDDSSFASADLALVPAGPAREVGFDRGLVGAYGLDDRICACATLEAWQAMTETPDRTAVLMVMDKEEIGSQSIGGAEGAFVEQLALELLHAAKEPADSLSLRRCLSKSVALSADVTSGRNPLYDSYYVRDQQALMGNGVGIIKFSGSGGKVSANEARGEIAAEFIEILDRRNIPWQCGSFGRIDKAGGGTLARYLAQKGIDTVDCGPALLSMHSPFELASKADYAALCDAYLAFFQEMTAPK</sequence>
<keyword evidence="4 9" id="KW-0645">Protease</keyword>
<dbReference type="HOGENOM" id="CLU_590123_0_0_0"/>
<dbReference type="STRING" id="885272.JonanDRAFT_1040"/>
<dbReference type="GO" id="GO:0005737">
    <property type="term" value="C:cytoplasm"/>
    <property type="evidence" value="ECO:0007669"/>
    <property type="project" value="UniProtKB-ARBA"/>
</dbReference>
<evidence type="ECO:0000256" key="3">
    <source>
        <dbReference type="ARBA" id="ARBA00022438"/>
    </source>
</evidence>
<evidence type="ECO:0000256" key="1">
    <source>
        <dbReference type="ARBA" id="ARBA00001947"/>
    </source>
</evidence>
<dbReference type="EMBL" id="CM001376">
    <property type="protein sequence ID" value="EHM13411.1"/>
    <property type="molecule type" value="Genomic_DNA"/>
</dbReference>
<dbReference type="AlphaFoldDB" id="H0UL52"/>
<dbReference type="OrthoDB" id="89722at2"/>
<dbReference type="GO" id="GO:0008237">
    <property type="term" value="F:metallopeptidase activity"/>
    <property type="evidence" value="ECO:0007669"/>
    <property type="project" value="UniProtKB-KW"/>
</dbReference>
<evidence type="ECO:0000256" key="4">
    <source>
        <dbReference type="ARBA" id="ARBA00022670"/>
    </source>
</evidence>
<evidence type="ECO:0000256" key="8">
    <source>
        <dbReference type="ARBA" id="ARBA00023049"/>
    </source>
</evidence>
<dbReference type="GO" id="GO:0006508">
    <property type="term" value="P:proteolysis"/>
    <property type="evidence" value="ECO:0007669"/>
    <property type="project" value="UniProtKB-KW"/>
</dbReference>
<keyword evidence="8 9" id="KW-0482">Metalloprotease</keyword>
<evidence type="ECO:0000256" key="7">
    <source>
        <dbReference type="ARBA" id="ARBA00022833"/>
    </source>
</evidence>
<keyword evidence="5 9" id="KW-0479">Metal-binding</keyword>
<accession>H0UL52</accession>
<evidence type="ECO:0000313" key="11">
    <source>
        <dbReference type="EMBL" id="EHM13411.1"/>
    </source>
</evidence>
<dbReference type="PANTHER" id="PTHR28570:SF2">
    <property type="entry name" value="M18 FAMILY AMINOPEPTIDASE 1-RELATED"/>
    <property type="match status" value="1"/>
</dbReference>
<evidence type="ECO:0000256" key="10">
    <source>
        <dbReference type="RuleBase" id="RU004387"/>
    </source>
</evidence>
<dbReference type="Proteomes" id="UP000003806">
    <property type="component" value="Chromosome"/>
</dbReference>
<dbReference type="eggNOG" id="COG1362">
    <property type="taxonomic scope" value="Bacteria"/>
</dbReference>
<dbReference type="PANTHER" id="PTHR28570">
    <property type="entry name" value="ASPARTYL AMINOPEPTIDASE"/>
    <property type="match status" value="1"/>
</dbReference>
<dbReference type="Pfam" id="PF02127">
    <property type="entry name" value="Peptidase_M18"/>
    <property type="match status" value="1"/>
</dbReference>
<organism evidence="11 12">
    <name type="scientific">Jonquetella anthropi DSM 22815</name>
    <dbReference type="NCBI Taxonomy" id="885272"/>
    <lineage>
        <taxon>Bacteria</taxon>
        <taxon>Thermotogati</taxon>
        <taxon>Synergistota</taxon>
        <taxon>Synergistia</taxon>
        <taxon>Synergistales</taxon>
        <taxon>Dethiosulfovibrionaceae</taxon>
        <taxon>Jonquetella</taxon>
    </lineage>
</organism>
<gene>
    <name evidence="11" type="ORF">JonanDRAFT_1040</name>
</gene>
<reference evidence="11 12" key="1">
    <citation type="submission" date="2011-11" db="EMBL/GenBank/DDBJ databases">
        <title>The Noncontiguous Finished genome of Jonquetella anthropi DSM 22815.</title>
        <authorList>
            <consortium name="US DOE Joint Genome Institute (JGI-PGF)"/>
            <person name="Lucas S."/>
            <person name="Copeland A."/>
            <person name="Lapidus A."/>
            <person name="Glavina del Rio T."/>
            <person name="Dalin E."/>
            <person name="Tice H."/>
            <person name="Bruce D."/>
            <person name="Goodwin L."/>
            <person name="Pitluck S."/>
            <person name="Peters L."/>
            <person name="Mikhailova N."/>
            <person name="Held B."/>
            <person name="Kyrpides N."/>
            <person name="Mavromatis K."/>
            <person name="Ivanova N."/>
            <person name="Markowitz V."/>
            <person name="Cheng J.-F."/>
            <person name="Hugenholtz P."/>
            <person name="Woyke T."/>
            <person name="Wu D."/>
            <person name="Gronow S."/>
            <person name="Wellnitz S."/>
            <person name="Brambilla E."/>
            <person name="Klenk H.-P."/>
            <person name="Eisen J.A."/>
        </authorList>
    </citation>
    <scope>NUCLEOTIDE SEQUENCE [LARGE SCALE GENOMIC DNA]</scope>
    <source>
        <strain evidence="11 12">DSM 22815</strain>
    </source>
</reference>
<dbReference type="Gene3D" id="2.30.250.10">
    <property type="entry name" value="Aminopeptidase i, Domain 2"/>
    <property type="match status" value="1"/>
</dbReference>
<comment type="cofactor">
    <cofactor evidence="1 10">
        <name>Zn(2+)</name>
        <dbReference type="ChEBI" id="CHEBI:29105"/>
    </cofactor>
</comment>
<keyword evidence="6 9" id="KW-0378">Hydrolase</keyword>
<name>H0UL52_9BACT</name>
<protein>
    <recommendedName>
        <fullName evidence="10">M18 family aminopeptidase</fullName>
        <ecNumber evidence="10">3.4.11.-</ecNumber>
    </recommendedName>
</protein>
<evidence type="ECO:0000256" key="6">
    <source>
        <dbReference type="ARBA" id="ARBA00022801"/>
    </source>
</evidence>
<dbReference type="SUPFAM" id="SSF53187">
    <property type="entry name" value="Zn-dependent exopeptidases"/>
    <property type="match status" value="1"/>
</dbReference>
<dbReference type="GO" id="GO:0004177">
    <property type="term" value="F:aminopeptidase activity"/>
    <property type="evidence" value="ECO:0007669"/>
    <property type="project" value="UniProtKB-KW"/>
</dbReference>
<evidence type="ECO:0000256" key="2">
    <source>
        <dbReference type="ARBA" id="ARBA00008290"/>
    </source>
</evidence>
<dbReference type="EC" id="3.4.11.-" evidence="10"/>
<evidence type="ECO:0000256" key="9">
    <source>
        <dbReference type="RuleBase" id="RU004386"/>
    </source>
</evidence>
<keyword evidence="12" id="KW-1185">Reference proteome</keyword>
<proteinExistence type="inferred from homology"/>
<dbReference type="InterPro" id="IPR001948">
    <property type="entry name" value="Peptidase_M18"/>
</dbReference>